<dbReference type="EMBL" id="CM007658">
    <property type="protein sequence ID" value="ONH93611.1"/>
    <property type="molecule type" value="Genomic_DNA"/>
</dbReference>
<proteinExistence type="predicted"/>
<sequence>MLLPARCKDAFLTTHYRLTRVTSYFPSLGKYSSRHFGKPTFTTGTTAPSFSHWKLDLIDAEGPQASMYRSIEVPFVLNTESDLRVFVDIINVRLKC</sequence>
<gene>
    <name evidence="1" type="ORF">PRUPE_8G242300</name>
</gene>
<evidence type="ECO:0000313" key="1">
    <source>
        <dbReference type="EMBL" id="ONH93611.1"/>
    </source>
</evidence>
<dbReference type="Proteomes" id="UP000006882">
    <property type="component" value="Chromosome G8"/>
</dbReference>
<evidence type="ECO:0000313" key="2">
    <source>
        <dbReference type="Proteomes" id="UP000006882"/>
    </source>
</evidence>
<accession>A0A251N2M4</accession>
<name>A0A251N2M4_PRUPE</name>
<protein>
    <submittedName>
        <fullName evidence="1">Uncharacterized protein</fullName>
    </submittedName>
</protein>
<dbReference type="AlphaFoldDB" id="A0A251N2M4"/>
<dbReference type="Gramene" id="ONH93611">
    <property type="protein sequence ID" value="ONH93611"/>
    <property type="gene ID" value="PRUPE_8G242300"/>
</dbReference>
<keyword evidence="2" id="KW-1185">Reference proteome</keyword>
<organism evidence="1 2">
    <name type="scientific">Prunus persica</name>
    <name type="common">Peach</name>
    <name type="synonym">Amygdalus persica</name>
    <dbReference type="NCBI Taxonomy" id="3760"/>
    <lineage>
        <taxon>Eukaryota</taxon>
        <taxon>Viridiplantae</taxon>
        <taxon>Streptophyta</taxon>
        <taxon>Embryophyta</taxon>
        <taxon>Tracheophyta</taxon>
        <taxon>Spermatophyta</taxon>
        <taxon>Magnoliopsida</taxon>
        <taxon>eudicotyledons</taxon>
        <taxon>Gunneridae</taxon>
        <taxon>Pentapetalae</taxon>
        <taxon>rosids</taxon>
        <taxon>fabids</taxon>
        <taxon>Rosales</taxon>
        <taxon>Rosaceae</taxon>
        <taxon>Amygdaloideae</taxon>
        <taxon>Amygdaleae</taxon>
        <taxon>Prunus</taxon>
    </lineage>
</organism>
<reference evidence="1 2" key="1">
    <citation type="journal article" date="2013" name="Nat. Genet.">
        <title>The high-quality draft genome of peach (Prunus persica) identifies unique patterns of genetic diversity, domestication and genome evolution.</title>
        <authorList>
            <consortium name="International Peach Genome Initiative"/>
            <person name="Verde I."/>
            <person name="Abbott A.G."/>
            <person name="Scalabrin S."/>
            <person name="Jung S."/>
            <person name="Shu S."/>
            <person name="Marroni F."/>
            <person name="Zhebentyayeva T."/>
            <person name="Dettori M.T."/>
            <person name="Grimwood J."/>
            <person name="Cattonaro F."/>
            <person name="Zuccolo A."/>
            <person name="Rossini L."/>
            <person name="Jenkins J."/>
            <person name="Vendramin E."/>
            <person name="Meisel L.A."/>
            <person name="Decroocq V."/>
            <person name="Sosinski B."/>
            <person name="Prochnik S."/>
            <person name="Mitros T."/>
            <person name="Policriti A."/>
            <person name="Cipriani G."/>
            <person name="Dondini L."/>
            <person name="Ficklin S."/>
            <person name="Goodstein D.M."/>
            <person name="Xuan P."/>
            <person name="Del Fabbro C."/>
            <person name="Aramini V."/>
            <person name="Copetti D."/>
            <person name="Gonzalez S."/>
            <person name="Horner D.S."/>
            <person name="Falchi R."/>
            <person name="Lucas S."/>
            <person name="Mica E."/>
            <person name="Maldonado J."/>
            <person name="Lazzari B."/>
            <person name="Bielenberg D."/>
            <person name="Pirona R."/>
            <person name="Miculan M."/>
            <person name="Barakat A."/>
            <person name="Testolin R."/>
            <person name="Stella A."/>
            <person name="Tartarini S."/>
            <person name="Tonutti P."/>
            <person name="Arus P."/>
            <person name="Orellana A."/>
            <person name="Wells C."/>
            <person name="Main D."/>
            <person name="Vizzotto G."/>
            <person name="Silva H."/>
            <person name="Salamini F."/>
            <person name="Schmutz J."/>
            <person name="Morgante M."/>
            <person name="Rokhsar D.S."/>
        </authorList>
    </citation>
    <scope>NUCLEOTIDE SEQUENCE [LARGE SCALE GENOMIC DNA]</scope>
    <source>
        <strain evidence="2">cv. Nemared</strain>
    </source>
</reference>